<feature type="compositionally biased region" description="Low complexity" evidence="14">
    <location>
        <begin position="36"/>
        <end position="46"/>
    </location>
</feature>
<evidence type="ECO:0000256" key="10">
    <source>
        <dbReference type="ARBA" id="ARBA00030904"/>
    </source>
</evidence>
<evidence type="ECO:0000256" key="13">
    <source>
        <dbReference type="RuleBase" id="RU363039"/>
    </source>
</evidence>
<evidence type="ECO:0000256" key="3">
    <source>
        <dbReference type="ARBA" id="ARBA00022555"/>
    </source>
</evidence>
<dbReference type="CDD" id="cd00814">
    <property type="entry name" value="MetRS_core"/>
    <property type="match status" value="1"/>
</dbReference>
<dbReference type="NCBIfam" id="NF008900">
    <property type="entry name" value="PRK12267.1"/>
    <property type="match status" value="1"/>
</dbReference>
<dbReference type="EC" id="6.1.1.10" evidence="1"/>
<evidence type="ECO:0000256" key="1">
    <source>
        <dbReference type="ARBA" id="ARBA00012838"/>
    </source>
</evidence>
<dbReference type="PANTHER" id="PTHR43326">
    <property type="entry name" value="METHIONYL-TRNA SYNTHETASE"/>
    <property type="match status" value="1"/>
</dbReference>
<dbReference type="InterPro" id="IPR023457">
    <property type="entry name" value="Met-tRNA_synth_2"/>
</dbReference>
<dbReference type="Gene3D" id="1.10.730.10">
    <property type="entry name" value="Isoleucyl-tRNA Synthetase, Domain 1"/>
    <property type="match status" value="1"/>
</dbReference>
<feature type="compositionally biased region" description="Basic and acidic residues" evidence="14">
    <location>
        <begin position="616"/>
        <end position="626"/>
    </location>
</feature>
<keyword evidence="17" id="KW-1185">Reference proteome</keyword>
<dbReference type="AlphaFoldDB" id="W7TQH5"/>
<evidence type="ECO:0000313" key="16">
    <source>
        <dbReference type="EMBL" id="EWM29380.1"/>
    </source>
</evidence>
<evidence type="ECO:0000256" key="12">
    <source>
        <dbReference type="PROSITE-ProRule" id="PRU00209"/>
    </source>
</evidence>
<evidence type="ECO:0000256" key="7">
    <source>
        <dbReference type="ARBA" id="ARBA00022884"/>
    </source>
</evidence>
<dbReference type="NCBIfam" id="TIGR00398">
    <property type="entry name" value="metG"/>
    <property type="match status" value="1"/>
</dbReference>
<dbReference type="GO" id="GO:0000049">
    <property type="term" value="F:tRNA binding"/>
    <property type="evidence" value="ECO:0007669"/>
    <property type="project" value="UniProtKB-UniRule"/>
</dbReference>
<evidence type="ECO:0000259" key="15">
    <source>
        <dbReference type="PROSITE" id="PS50886"/>
    </source>
</evidence>
<evidence type="ECO:0000313" key="17">
    <source>
        <dbReference type="Proteomes" id="UP000019335"/>
    </source>
</evidence>
<dbReference type="Pfam" id="PF09334">
    <property type="entry name" value="tRNA-synt_1g"/>
    <property type="match status" value="2"/>
</dbReference>
<organism evidence="16 17">
    <name type="scientific">Nannochloropsis gaditana</name>
    <dbReference type="NCBI Taxonomy" id="72520"/>
    <lineage>
        <taxon>Eukaryota</taxon>
        <taxon>Sar</taxon>
        <taxon>Stramenopiles</taxon>
        <taxon>Ochrophyta</taxon>
        <taxon>Eustigmatophyceae</taxon>
        <taxon>Eustigmatales</taxon>
        <taxon>Monodopsidaceae</taxon>
        <taxon>Nannochloropsis</taxon>
    </lineage>
</organism>
<reference evidence="16 17" key="1">
    <citation type="journal article" date="2014" name="Mol. Plant">
        <title>Chromosome Scale Genome Assembly and Transcriptome Profiling of Nannochloropsis gaditana in Nitrogen Depletion.</title>
        <authorList>
            <person name="Corteggiani Carpinelli E."/>
            <person name="Telatin A."/>
            <person name="Vitulo N."/>
            <person name="Forcato C."/>
            <person name="D'Angelo M."/>
            <person name="Schiavon R."/>
            <person name="Vezzi A."/>
            <person name="Giacometti G.M."/>
            <person name="Morosinotto T."/>
            <person name="Valle G."/>
        </authorList>
    </citation>
    <scope>NUCLEOTIDE SEQUENCE [LARGE SCALE GENOMIC DNA]</scope>
    <source>
        <strain evidence="16 17">B-31</strain>
    </source>
</reference>
<protein>
    <recommendedName>
        <fullName evidence="1">methionine--tRNA ligase</fullName>
        <ecNumber evidence="1">6.1.1.10</ecNumber>
    </recommendedName>
    <alternativeName>
        <fullName evidence="10">Methionyl-tRNA synthetase</fullName>
    </alternativeName>
</protein>
<dbReference type="FunFam" id="2.170.220.10:FF:000002">
    <property type="entry name" value="Methionine--tRNA ligase"/>
    <property type="match status" value="1"/>
</dbReference>
<dbReference type="CDD" id="cd07957">
    <property type="entry name" value="Anticodon_Ia_Met"/>
    <property type="match status" value="1"/>
</dbReference>
<dbReference type="SUPFAM" id="SSF52374">
    <property type="entry name" value="Nucleotidylyl transferase"/>
    <property type="match status" value="1"/>
</dbReference>
<feature type="domain" description="TRNA-binding" evidence="15">
    <location>
        <begin position="651"/>
        <end position="755"/>
    </location>
</feature>
<feature type="region of interest" description="Disordered" evidence="14">
    <location>
        <begin position="36"/>
        <end position="64"/>
    </location>
</feature>
<dbReference type="InterPro" id="IPR033911">
    <property type="entry name" value="MetRS_core"/>
</dbReference>
<dbReference type="Gene3D" id="2.170.220.10">
    <property type="match status" value="1"/>
</dbReference>
<dbReference type="GO" id="GO:0005524">
    <property type="term" value="F:ATP binding"/>
    <property type="evidence" value="ECO:0007669"/>
    <property type="project" value="UniProtKB-KW"/>
</dbReference>
<dbReference type="InterPro" id="IPR009080">
    <property type="entry name" value="tRNAsynth_Ia_anticodon-bd"/>
</dbReference>
<comment type="similarity">
    <text evidence="13">Belongs to the class-I aminoacyl-tRNA synthetase family.</text>
</comment>
<dbReference type="CDD" id="cd02799">
    <property type="entry name" value="tRNA_bind_EMAP-II_like"/>
    <property type="match status" value="1"/>
</dbReference>
<accession>W7TQH5</accession>
<keyword evidence="7 12" id="KW-0694">RNA-binding</keyword>
<proteinExistence type="inferred from homology"/>
<dbReference type="PROSITE" id="PS50886">
    <property type="entry name" value="TRBD"/>
    <property type="match status" value="1"/>
</dbReference>
<evidence type="ECO:0000256" key="6">
    <source>
        <dbReference type="ARBA" id="ARBA00022840"/>
    </source>
</evidence>
<keyword evidence="6 13" id="KW-0067">ATP-binding</keyword>
<dbReference type="PANTHER" id="PTHR43326:SF2">
    <property type="entry name" value="METHIONINE--TRNA LIGASE"/>
    <property type="match status" value="1"/>
</dbReference>
<dbReference type="GO" id="GO:0004825">
    <property type="term" value="F:methionine-tRNA ligase activity"/>
    <property type="evidence" value="ECO:0007669"/>
    <property type="project" value="UniProtKB-EC"/>
</dbReference>
<dbReference type="InterPro" id="IPR014758">
    <property type="entry name" value="Met-tRNA_synth"/>
</dbReference>
<dbReference type="InterPro" id="IPR012340">
    <property type="entry name" value="NA-bd_OB-fold"/>
</dbReference>
<comment type="caution">
    <text evidence="16">The sequence shown here is derived from an EMBL/GenBank/DDBJ whole genome shotgun (WGS) entry which is preliminary data.</text>
</comment>
<evidence type="ECO:0000256" key="14">
    <source>
        <dbReference type="SAM" id="MobiDB-lite"/>
    </source>
</evidence>
<dbReference type="InterPro" id="IPR002547">
    <property type="entry name" value="tRNA-bd_dom"/>
</dbReference>
<evidence type="ECO:0000256" key="11">
    <source>
        <dbReference type="ARBA" id="ARBA00047364"/>
    </source>
</evidence>
<keyword evidence="8 13" id="KW-0648">Protein biosynthesis</keyword>
<evidence type="ECO:0000256" key="9">
    <source>
        <dbReference type="ARBA" id="ARBA00023146"/>
    </source>
</evidence>
<dbReference type="Gene3D" id="3.40.50.620">
    <property type="entry name" value="HUPs"/>
    <property type="match status" value="1"/>
</dbReference>
<evidence type="ECO:0000256" key="5">
    <source>
        <dbReference type="ARBA" id="ARBA00022741"/>
    </source>
</evidence>
<keyword evidence="2" id="KW-0963">Cytoplasm</keyword>
<dbReference type="Proteomes" id="UP000019335">
    <property type="component" value="Chromosome 3"/>
</dbReference>
<sequence length="820" mass="89681">MDRPSSVLDPDGLAFLDADEASSTLHLHLASLGLTPPSASTTSKATGGLPNVSSKGRGRGKTGEKPVVTAIVEDPKAPLVGDPGVTLPGGPAATERFYITTAINYTNGNPHIGHAYEAVTSDVIARYYRMVGKQVFFLTGTDEHGQKVATTAEGMGMKPIELCDMYAGKFQALNHSLRISNDFFVRTTMPEHYVSAQELWNRCAAAGDIYLSKYEGWYNVREETFVSENEAKLADYKDPASGLPLKKMEETSYFFRMSKYRDALIQHIQASPSFILPDTRRNSILSRLEEELTDLSISRTTFDWGIPVPENFAPAHVLYVWFDALSNYLTGIRWLDPAAPTFWPADVHVIGKDIIWFHCVIWPTILMSANLPLPTSVFAHGFIHDRDGRKMSKSLGNVVDPHEMIARVPVDTFRYYLSKDPFGGDVNFSPEAMLQAHNSELADVLGNLVHRAVNLCQKFCDGKVPELPTLRTHGWQYPLPIELEGLRGRVAEGMRAFALKVLVDEAMGGVRDTNKFLTEAEPWKLKGEEQAPARQEVVRLTLEAVYVLAHFLAPVMPYAATAIFQKLGTPPQPLPTLRADLQNLRAGTRVEVGDVLFMRESIAGGAEAVDNQKTGAKVDGRKEKQGKPQGNAGGGEKKEGGNGEVLEYPDDFSKVDIRVGYIVKVWTHPAADRLFCEEIDVGEERPRQIASGLREHYQLSEMEGRKVLVVCNLKAAKIAGFESQGMVLAASSHENGGKVVLVDAPAEARVGERVALGNAAYDLGAFPAMSATQLKKRKAWEAVAAGLETDKEGVAVFNGATLMTSAGVCRAPGILSGKVR</sequence>
<keyword evidence="5 13" id="KW-0547">Nucleotide-binding</keyword>
<evidence type="ECO:0000256" key="8">
    <source>
        <dbReference type="ARBA" id="ARBA00022917"/>
    </source>
</evidence>
<dbReference type="Pfam" id="PF01588">
    <property type="entry name" value="tRNA_bind"/>
    <property type="match status" value="1"/>
</dbReference>
<feature type="region of interest" description="Disordered" evidence="14">
    <location>
        <begin position="608"/>
        <end position="645"/>
    </location>
</feature>
<dbReference type="SUPFAM" id="SSF47323">
    <property type="entry name" value="Anticodon-binding domain of a subclass of class I aminoacyl-tRNA synthetases"/>
    <property type="match status" value="1"/>
</dbReference>
<keyword evidence="4 13" id="KW-0436">Ligase</keyword>
<dbReference type="FunFam" id="2.40.50.140:FF:000225">
    <property type="entry name" value="tyrosine--tRNA ligase, cytoplasmic"/>
    <property type="match status" value="1"/>
</dbReference>
<dbReference type="InterPro" id="IPR014729">
    <property type="entry name" value="Rossmann-like_a/b/a_fold"/>
</dbReference>
<name>W7TQH5_9STRA</name>
<dbReference type="SUPFAM" id="SSF50249">
    <property type="entry name" value="Nucleic acid-binding proteins"/>
    <property type="match status" value="1"/>
</dbReference>
<dbReference type="Gene3D" id="2.40.50.140">
    <property type="entry name" value="Nucleic acid-binding proteins"/>
    <property type="match status" value="1"/>
</dbReference>
<evidence type="ECO:0000256" key="2">
    <source>
        <dbReference type="ARBA" id="ARBA00022490"/>
    </source>
</evidence>
<dbReference type="GO" id="GO:0006431">
    <property type="term" value="P:methionyl-tRNA aminoacylation"/>
    <property type="evidence" value="ECO:0007669"/>
    <property type="project" value="InterPro"/>
</dbReference>
<dbReference type="InterPro" id="IPR041872">
    <property type="entry name" value="Anticodon_Met"/>
</dbReference>
<gene>
    <name evidence="16" type="primary">MetRS</name>
    <name evidence="16" type="ORF">Naga_100028g2</name>
</gene>
<keyword evidence="9 13" id="KW-0030">Aminoacyl-tRNA synthetase</keyword>
<dbReference type="EMBL" id="AZIL01000169">
    <property type="protein sequence ID" value="EWM29380.1"/>
    <property type="molecule type" value="Genomic_DNA"/>
</dbReference>
<dbReference type="OrthoDB" id="24670at2759"/>
<dbReference type="PRINTS" id="PR01041">
    <property type="entry name" value="TRNASYNTHMET"/>
</dbReference>
<evidence type="ECO:0000256" key="4">
    <source>
        <dbReference type="ARBA" id="ARBA00022598"/>
    </source>
</evidence>
<keyword evidence="3 12" id="KW-0820">tRNA-binding</keyword>
<comment type="catalytic activity">
    <reaction evidence="11">
        <text>tRNA(Met) + L-methionine + ATP = L-methionyl-tRNA(Met) + AMP + diphosphate</text>
        <dbReference type="Rhea" id="RHEA:13481"/>
        <dbReference type="Rhea" id="RHEA-COMP:9667"/>
        <dbReference type="Rhea" id="RHEA-COMP:9698"/>
        <dbReference type="ChEBI" id="CHEBI:30616"/>
        <dbReference type="ChEBI" id="CHEBI:33019"/>
        <dbReference type="ChEBI" id="CHEBI:57844"/>
        <dbReference type="ChEBI" id="CHEBI:78442"/>
        <dbReference type="ChEBI" id="CHEBI:78530"/>
        <dbReference type="ChEBI" id="CHEBI:456215"/>
        <dbReference type="EC" id="6.1.1.10"/>
    </reaction>
</comment>
<dbReference type="InterPro" id="IPR015413">
    <property type="entry name" value="Methionyl/Leucyl_tRNA_Synth"/>
</dbReference>
<dbReference type="Pfam" id="PF19303">
    <property type="entry name" value="Anticodon_3"/>
    <property type="match status" value="1"/>
</dbReference>